<dbReference type="PANTHER" id="PTHR32063">
    <property type="match status" value="1"/>
</dbReference>
<dbReference type="Gene3D" id="3.30.2090.10">
    <property type="entry name" value="Multidrug efflux transporter AcrB TolC docking domain, DN and DC subdomains"/>
    <property type="match status" value="2"/>
</dbReference>
<gene>
    <name evidence="2" type="ORF">GGD89_002727</name>
</gene>
<feature type="transmembrane region" description="Helical" evidence="1">
    <location>
        <begin position="921"/>
        <end position="942"/>
    </location>
</feature>
<keyword evidence="1" id="KW-1133">Transmembrane helix</keyword>
<dbReference type="AlphaFoldDB" id="A0A7W6REJ0"/>
<name>A0A7W6REJ0_9PROT</name>
<dbReference type="Proteomes" id="UP000554286">
    <property type="component" value="Unassembled WGS sequence"/>
</dbReference>
<dbReference type="PANTHER" id="PTHR32063:SF18">
    <property type="entry name" value="CATION EFFLUX SYSTEM PROTEIN"/>
    <property type="match status" value="1"/>
</dbReference>
<feature type="transmembrane region" description="Helical" evidence="1">
    <location>
        <begin position="533"/>
        <end position="553"/>
    </location>
</feature>
<feature type="transmembrane region" description="Helical" evidence="1">
    <location>
        <begin position="388"/>
        <end position="409"/>
    </location>
</feature>
<feature type="transmembrane region" description="Helical" evidence="1">
    <location>
        <begin position="462"/>
        <end position="485"/>
    </location>
</feature>
<organism evidence="2 3">
    <name type="scientific">Roseospira visakhapatnamensis</name>
    <dbReference type="NCBI Taxonomy" id="390880"/>
    <lineage>
        <taxon>Bacteria</taxon>
        <taxon>Pseudomonadati</taxon>
        <taxon>Pseudomonadota</taxon>
        <taxon>Alphaproteobacteria</taxon>
        <taxon>Rhodospirillales</taxon>
        <taxon>Rhodospirillaceae</taxon>
        <taxon>Roseospira</taxon>
    </lineage>
</organism>
<dbReference type="Gene3D" id="1.20.1640.10">
    <property type="entry name" value="Multidrug efflux transporter AcrB transmembrane domain"/>
    <property type="match status" value="2"/>
</dbReference>
<evidence type="ECO:0000313" key="2">
    <source>
        <dbReference type="EMBL" id="MBB4267086.1"/>
    </source>
</evidence>
<feature type="transmembrane region" description="Helical" evidence="1">
    <location>
        <begin position="330"/>
        <end position="353"/>
    </location>
</feature>
<evidence type="ECO:0000313" key="3">
    <source>
        <dbReference type="Proteomes" id="UP000554286"/>
    </source>
</evidence>
<dbReference type="SUPFAM" id="SSF82714">
    <property type="entry name" value="Multidrug efflux transporter AcrB TolC docking domain, DN and DC subdomains"/>
    <property type="match status" value="2"/>
</dbReference>
<feature type="transmembrane region" description="Helical" evidence="1">
    <location>
        <begin position="895"/>
        <end position="915"/>
    </location>
</feature>
<dbReference type="GO" id="GO:0005886">
    <property type="term" value="C:plasma membrane"/>
    <property type="evidence" value="ECO:0007669"/>
    <property type="project" value="TreeGrafter"/>
</dbReference>
<dbReference type="Pfam" id="PF00873">
    <property type="entry name" value="ACR_tran"/>
    <property type="match status" value="1"/>
</dbReference>
<dbReference type="Gene3D" id="3.30.70.1320">
    <property type="entry name" value="Multidrug efflux transporter AcrB pore domain like"/>
    <property type="match status" value="1"/>
</dbReference>
<comment type="caution">
    <text evidence="2">The sequence shown here is derived from an EMBL/GenBank/DDBJ whole genome shotgun (WGS) entry which is preliminary data.</text>
</comment>
<feature type="transmembrane region" description="Helical" evidence="1">
    <location>
        <begin position="970"/>
        <end position="987"/>
    </location>
</feature>
<dbReference type="SUPFAM" id="SSF82866">
    <property type="entry name" value="Multidrug efflux transporter AcrB transmembrane domain"/>
    <property type="match status" value="2"/>
</dbReference>
<evidence type="ECO:0000256" key="1">
    <source>
        <dbReference type="SAM" id="Phobius"/>
    </source>
</evidence>
<dbReference type="Gene3D" id="3.30.70.1440">
    <property type="entry name" value="Multidrug efflux transporter AcrB pore domain"/>
    <property type="match status" value="1"/>
</dbReference>
<sequence>MTLTETAFRFRPVVGMVLVALMVFGVVSYGTLPAREDPKLTIRESVIVTDHPGLSAGRVERLITRTLEEAVRRVPEIEEIHSMSMPGRSIIHAEVYERFTKLDQIWDDLRDKVVDARAGLPEGTRDPVVNTDYGDVAVVTAALIAEDFPWRDRLDMAEHVRDRLYAVPGTKRVDLLGAQSERIFIETRNARLAELGLSPESLAAMLRDQNVLTTGGVVDTGARGFMVEPTGSFDSVDEIAEALVTLPDGQGVMPLRDIATVRRATVDPPHQPAYVNGRPAIVFAISMLDDRRVLDYGPAVRQALREIEASLPVGYDLEIITFQADQVAHAVYGVTANVLQTLAIVLVVVILFLGVRTGLIVGSIVPAVMLVTLAIMGIFEITLQRASLATLVIALGLLVDNGIVIAEDFKRRLEDGCSRDEALRRSGRELAVPLLISTLTTILVFVPLMMAEHRAGEYTRSISLVILISLMTSWVLAMTVTPALCHRFVTVPAPGARDGNGNGNGRRGLSDRAFRWMTGGYALILRGLLRVRWGVLVLMLTLLAAAVAGIAHAPKRFFPSSDRSQVLVYIDLPAGVTSRTTDASVRRLSDIIATPDRVRNIDSVVAYVGNGGPRFVLALTPVDPAPNRAFMVVNVTAFEHVDQVIRDLRALFRDEAPDLSARVARMFLGPSDSSVLQVQVKGPDPRVLFATGRRIEDALRAIPGVIDLHSDWENRVPKVVVAVDQARARRAGVTSADIAGALDRAFDGATVSAFREDDDIFPIVTRAVGAERGSLARIGGLSLHARATGDTIPLMQVADVMLVNDEARIAREDLQRTLTVEARHLHKTAEDMAPMVAPALAALEAGLPPGHAIEFDGVVTDSGEARAALRANVPLCLTLIVVLLVAQFNSYRRPAIIVATMPLLLIGASAGLVLMGATFGFMVILGLFSLAGILINNAIVLIDRIDIERAEPGADAFEAIVTASVRRLRPILMSTITTVLGLMPLIVTRDPLFHGMASVIAFGLLLGTVLTLGVVPVLYSLMFGIRPPRRAPSPAPVTGIGTLAADQGKASS</sequence>
<dbReference type="RefSeq" id="WP_184046135.1">
    <property type="nucleotide sequence ID" value="NZ_JACIGK010000021.1"/>
</dbReference>
<dbReference type="PRINTS" id="PR00702">
    <property type="entry name" value="ACRIFLAVINRP"/>
</dbReference>
<keyword evidence="1" id="KW-0472">Membrane</keyword>
<keyword evidence="3" id="KW-1185">Reference proteome</keyword>
<protein>
    <submittedName>
        <fullName evidence="2">Multidrug efflux pump subunit AcrB</fullName>
    </submittedName>
</protein>
<dbReference type="GO" id="GO:0042910">
    <property type="term" value="F:xenobiotic transmembrane transporter activity"/>
    <property type="evidence" value="ECO:0007669"/>
    <property type="project" value="TreeGrafter"/>
</dbReference>
<accession>A0A7W6REJ0</accession>
<dbReference type="EMBL" id="JACIGK010000021">
    <property type="protein sequence ID" value="MBB4267086.1"/>
    <property type="molecule type" value="Genomic_DNA"/>
</dbReference>
<dbReference type="InterPro" id="IPR027463">
    <property type="entry name" value="AcrB_DN_DC_subdom"/>
</dbReference>
<keyword evidence="1" id="KW-0812">Transmembrane</keyword>
<reference evidence="2 3" key="1">
    <citation type="submission" date="2020-08" db="EMBL/GenBank/DDBJ databases">
        <title>Genome sequencing of Purple Non-Sulfur Bacteria from various extreme environments.</title>
        <authorList>
            <person name="Mayer M."/>
        </authorList>
    </citation>
    <scope>NUCLEOTIDE SEQUENCE [LARGE SCALE GENOMIC DNA]</scope>
    <source>
        <strain evidence="2 3">JA131</strain>
    </source>
</reference>
<feature type="transmembrane region" description="Helical" evidence="1">
    <location>
        <begin position="360"/>
        <end position="382"/>
    </location>
</feature>
<feature type="transmembrane region" description="Helical" evidence="1">
    <location>
        <begin position="430"/>
        <end position="450"/>
    </location>
</feature>
<feature type="transmembrane region" description="Helical" evidence="1">
    <location>
        <begin position="12"/>
        <end position="32"/>
    </location>
</feature>
<dbReference type="InterPro" id="IPR001036">
    <property type="entry name" value="Acrflvin-R"/>
</dbReference>
<feature type="transmembrane region" description="Helical" evidence="1">
    <location>
        <begin position="999"/>
        <end position="1021"/>
    </location>
</feature>
<dbReference type="SUPFAM" id="SSF82693">
    <property type="entry name" value="Multidrug efflux transporter AcrB pore domain, PN1, PN2, PC1 and PC2 subdomains"/>
    <property type="match status" value="3"/>
</dbReference>
<proteinExistence type="predicted"/>
<feature type="transmembrane region" description="Helical" evidence="1">
    <location>
        <begin position="871"/>
        <end position="888"/>
    </location>
</feature>
<dbReference type="Gene3D" id="3.30.70.1430">
    <property type="entry name" value="Multidrug efflux transporter AcrB pore domain"/>
    <property type="match status" value="2"/>
</dbReference>